<keyword evidence="8" id="KW-1185">Reference proteome</keyword>
<dbReference type="Proteomes" id="UP000295518">
    <property type="component" value="Unassembled WGS sequence"/>
</dbReference>
<dbReference type="Gene3D" id="3.40.50.620">
    <property type="entry name" value="HUPs"/>
    <property type="match status" value="1"/>
</dbReference>
<name>A0A4R6IA86_9MOLU</name>
<evidence type="ECO:0000259" key="5">
    <source>
        <dbReference type="Pfam" id="PF01406"/>
    </source>
</evidence>
<gene>
    <name evidence="7" type="ORF">EI74_0757</name>
</gene>
<keyword evidence="2" id="KW-0436">Ligase</keyword>
<reference evidence="7 8" key="1">
    <citation type="submission" date="2019-03" db="EMBL/GenBank/DDBJ databases">
        <title>Genomic Encyclopedia of Archaeal and Bacterial Type Strains, Phase II (KMG-II): from individual species to whole genera.</title>
        <authorList>
            <person name="Goeker M."/>
        </authorList>
    </citation>
    <scope>NUCLEOTIDE SEQUENCE [LARGE SCALE GENOMIC DNA]</scope>
    <source>
        <strain evidence="7 8">ATCC 700618</strain>
    </source>
</reference>
<comment type="subunit">
    <text evidence="1">Monomer.</text>
</comment>
<dbReference type="SUPFAM" id="SSF52374">
    <property type="entry name" value="Nucleotidylyl transferase"/>
    <property type="match status" value="1"/>
</dbReference>
<evidence type="ECO:0000259" key="6">
    <source>
        <dbReference type="Pfam" id="PF04167"/>
    </source>
</evidence>
<keyword evidence="3" id="KW-0547">Nucleotide-binding</keyword>
<feature type="domain" description="DUF402" evidence="6">
    <location>
        <begin position="22"/>
        <end position="159"/>
    </location>
</feature>
<organism evidence="7 8">
    <name type="scientific">Mycoplasma testudineum</name>
    <dbReference type="NCBI Taxonomy" id="244584"/>
    <lineage>
        <taxon>Bacteria</taxon>
        <taxon>Bacillati</taxon>
        <taxon>Mycoplasmatota</taxon>
        <taxon>Mollicutes</taxon>
        <taxon>Mycoplasmataceae</taxon>
        <taxon>Mycoplasma</taxon>
    </lineage>
</organism>
<dbReference type="RefSeq" id="WP_094254928.1">
    <property type="nucleotide sequence ID" value="NZ_NNCE01000007.1"/>
</dbReference>
<dbReference type="InterPro" id="IPR035930">
    <property type="entry name" value="FomD-like_sf"/>
</dbReference>
<dbReference type="PANTHER" id="PTHR10890">
    <property type="entry name" value="CYSTEINYL-TRNA SYNTHETASE"/>
    <property type="match status" value="1"/>
</dbReference>
<evidence type="ECO:0000256" key="2">
    <source>
        <dbReference type="ARBA" id="ARBA00022598"/>
    </source>
</evidence>
<proteinExistence type="predicted"/>
<dbReference type="PRINTS" id="PR00983">
    <property type="entry name" value="TRNASYNTHCYS"/>
</dbReference>
<dbReference type="InterPro" id="IPR014729">
    <property type="entry name" value="Rossmann-like_a/b/a_fold"/>
</dbReference>
<dbReference type="GO" id="GO:0005829">
    <property type="term" value="C:cytosol"/>
    <property type="evidence" value="ECO:0007669"/>
    <property type="project" value="TreeGrafter"/>
</dbReference>
<feature type="domain" description="tRNA synthetases class I catalytic" evidence="5">
    <location>
        <begin position="208"/>
        <end position="484"/>
    </location>
</feature>
<dbReference type="AlphaFoldDB" id="A0A4R6IA86"/>
<dbReference type="GO" id="GO:0006423">
    <property type="term" value="P:cysteinyl-tRNA aminoacylation"/>
    <property type="evidence" value="ECO:0007669"/>
    <property type="project" value="TreeGrafter"/>
</dbReference>
<evidence type="ECO:0000256" key="1">
    <source>
        <dbReference type="ARBA" id="ARBA00011245"/>
    </source>
</evidence>
<protein>
    <submittedName>
        <fullName evidence="7">Cysteinyl-tRNA synthetase</fullName>
    </submittedName>
</protein>
<dbReference type="InterPro" id="IPR032678">
    <property type="entry name" value="tRNA-synt_1_cat_dom"/>
</dbReference>
<dbReference type="GO" id="GO:0004817">
    <property type="term" value="F:cysteine-tRNA ligase activity"/>
    <property type="evidence" value="ECO:0007669"/>
    <property type="project" value="TreeGrafter"/>
</dbReference>
<evidence type="ECO:0000313" key="8">
    <source>
        <dbReference type="Proteomes" id="UP000295518"/>
    </source>
</evidence>
<evidence type="ECO:0000256" key="3">
    <source>
        <dbReference type="ARBA" id="ARBA00022741"/>
    </source>
</evidence>
<dbReference type="EMBL" id="SNWN01000015">
    <property type="protein sequence ID" value="TDO19113.1"/>
    <property type="molecule type" value="Genomic_DNA"/>
</dbReference>
<comment type="caution">
    <text evidence="7">The sequence shown here is derived from an EMBL/GenBank/DDBJ whole genome shotgun (WGS) entry which is preliminary data.</text>
</comment>
<dbReference type="GO" id="GO:0005524">
    <property type="term" value="F:ATP binding"/>
    <property type="evidence" value="ECO:0007669"/>
    <property type="project" value="UniProtKB-KW"/>
</dbReference>
<dbReference type="Pfam" id="PF01406">
    <property type="entry name" value="tRNA-synt_1e"/>
    <property type="match status" value="1"/>
</dbReference>
<dbReference type="Pfam" id="PF04167">
    <property type="entry name" value="DUF402"/>
    <property type="match status" value="1"/>
</dbReference>
<dbReference type="Gene3D" id="2.40.380.10">
    <property type="entry name" value="FomD-like"/>
    <property type="match status" value="1"/>
</dbReference>
<dbReference type="InterPro" id="IPR024909">
    <property type="entry name" value="Cys-tRNA/MSH_ligase"/>
</dbReference>
<evidence type="ECO:0000256" key="4">
    <source>
        <dbReference type="ARBA" id="ARBA00022840"/>
    </source>
</evidence>
<dbReference type="InterPro" id="IPR007295">
    <property type="entry name" value="DUF402"/>
</dbReference>
<accession>A0A4R6IA86</accession>
<dbReference type="PANTHER" id="PTHR10890:SF3">
    <property type="entry name" value="CYSTEINE--TRNA LIGASE, CYTOPLASMIC"/>
    <property type="match status" value="1"/>
</dbReference>
<dbReference type="SUPFAM" id="SSF159234">
    <property type="entry name" value="FomD-like"/>
    <property type="match status" value="1"/>
</dbReference>
<dbReference type="OrthoDB" id="9815130at2"/>
<evidence type="ECO:0000313" key="7">
    <source>
        <dbReference type="EMBL" id="TDO19113.1"/>
    </source>
</evidence>
<keyword evidence="7" id="KW-0030">Aminoacyl-tRNA synthetase</keyword>
<keyword evidence="4" id="KW-0067">ATP-binding</keyword>
<sequence length="605" mass="71523">MKITPKLPKPNTYIDIQAYKYDGTLYRQWNKALVLNSDSKLITLFLYKSKVVSLSDRNYVVSEPQVMVFFPEKNYNAFFTLRPDGNFLYINIASSYLFEDNTMKYIDYDLDIKDYPDRDFEIVDTKEFQTNRIKLKYPDELSKMIIHSIEELTDQKQKRSGIFKPEFINSIVEDLVKRYLLIFKEKRLKDFVKKYTRNNNIEPVHKIRNKNSVKIYVCGPTVYDKPHIGNMRPILTMHYFVKALNLLKKPTYFVHNITDIDDKIIAKAIEQKTTEDKVSEKYSKEYISLLKKYQINTISKLVYVTKNLPKINSYIHKLIKSGKTLENERGIILDVNKVTNYAKRVNRNKPKYTNEDNFYIWKKTDEGKQYNFNGIDGRPGWHTECAAFINDFFGGQKIDYHGGGVDLNFPHHENENAQHYAIHNENITDNWIHTGQIFWNNEKMSKSLGNVINADEFNEDIFRLIILSSNISSPINLTTVLINQQETILNKYKKIYFQALLTNSSCNLLDENVIDTVKLITEFQYGKFLTSIEKMIKAFNKYNDLIVLQRIYTLMNFIQFSFIKEINDNKDLLFKTYVQWQNYLKTDNFIEADKLRDVLMKWNVI</sequence>